<dbReference type="Proteomes" id="UP000185151">
    <property type="component" value="Unassembled WGS sequence"/>
</dbReference>
<keyword evidence="2" id="KW-0479">Metal-binding</keyword>
<dbReference type="PANTHER" id="PTHR30502">
    <property type="entry name" value="2-KETO-3-DEOXY-L-RHAMNONATE ALDOLASE"/>
    <property type="match status" value="1"/>
</dbReference>
<dbReference type="GO" id="GO:0016832">
    <property type="term" value="F:aldehyde-lyase activity"/>
    <property type="evidence" value="ECO:0007669"/>
    <property type="project" value="TreeGrafter"/>
</dbReference>
<accession>A0A1N6JZZ9</accession>
<organism evidence="6 7">
    <name type="scientific">Paraburkholderia phenazinium</name>
    <dbReference type="NCBI Taxonomy" id="60549"/>
    <lineage>
        <taxon>Bacteria</taxon>
        <taxon>Pseudomonadati</taxon>
        <taxon>Pseudomonadota</taxon>
        <taxon>Betaproteobacteria</taxon>
        <taxon>Burkholderiales</taxon>
        <taxon>Burkholderiaceae</taxon>
        <taxon>Paraburkholderia</taxon>
    </lineage>
</organism>
<keyword evidence="3" id="KW-0456">Lyase</keyword>
<dbReference type="EMBL" id="FSRM01000002">
    <property type="protein sequence ID" value="SIO49922.1"/>
    <property type="molecule type" value="Genomic_DNA"/>
</dbReference>
<evidence type="ECO:0000313" key="7">
    <source>
        <dbReference type="Proteomes" id="UP000184693"/>
    </source>
</evidence>
<evidence type="ECO:0000256" key="1">
    <source>
        <dbReference type="ARBA" id="ARBA00005568"/>
    </source>
</evidence>
<gene>
    <name evidence="5" type="ORF">SAMN05444165_3049</name>
    <name evidence="6" type="ORF">SAMN05444168_5608</name>
</gene>
<dbReference type="InterPro" id="IPR005000">
    <property type="entry name" value="Aldolase/citrate-lyase_domain"/>
</dbReference>
<name>A0A1N6JZZ9_9BURK</name>
<keyword evidence="8" id="KW-1185">Reference proteome</keyword>
<evidence type="ECO:0000313" key="8">
    <source>
        <dbReference type="Proteomes" id="UP000185151"/>
    </source>
</evidence>
<dbReference type="Pfam" id="PF03328">
    <property type="entry name" value="HpcH_HpaI"/>
    <property type="match status" value="1"/>
</dbReference>
<dbReference type="Gene3D" id="3.20.20.60">
    <property type="entry name" value="Phosphoenolpyruvate-binding domains"/>
    <property type="match status" value="1"/>
</dbReference>
<dbReference type="AlphaFoldDB" id="A0A1N6JZZ9"/>
<sequence>MTADRPNGGDSASSVHRETNLRVRLRKREPFLALFSIIPAVELVEIAAQSGFDGIILDTEHGSFGTETLPALILAARAYGIFPIVRVRCNDASLIGAALDAGAAGVLVPQIGSMQEATQAVRAARFAPQGSRGANPWVRAGGYGCSPRWFETANDETAVLLMIEGAGGLAALDSIMGIADLDGIFLGPVDLSHALGVPGQINHETVRAAITTTINHALEASVAPGVFSPTATVAKTWLDCGARFVAIGVDTAHIGFALSNLVQDVRSTAQATGRIQN</sequence>
<dbReference type="SUPFAM" id="SSF51621">
    <property type="entry name" value="Phosphoenolpyruvate/pyruvate domain"/>
    <property type="match status" value="1"/>
</dbReference>
<evidence type="ECO:0000313" key="5">
    <source>
        <dbReference type="EMBL" id="SIO42322.1"/>
    </source>
</evidence>
<dbReference type="EMBL" id="FSRU01000001">
    <property type="protein sequence ID" value="SIO42322.1"/>
    <property type="molecule type" value="Genomic_DNA"/>
</dbReference>
<dbReference type="PANTHER" id="PTHR30502:SF0">
    <property type="entry name" value="PHOSPHOENOLPYRUVATE CARBOXYLASE FAMILY PROTEIN"/>
    <property type="match status" value="1"/>
</dbReference>
<dbReference type="RefSeq" id="WP_083611633.1">
    <property type="nucleotide sequence ID" value="NZ_FSRM01000002.1"/>
</dbReference>
<evidence type="ECO:0000313" key="6">
    <source>
        <dbReference type="EMBL" id="SIO49922.1"/>
    </source>
</evidence>
<proteinExistence type="inferred from homology"/>
<comment type="similarity">
    <text evidence="1">Belongs to the HpcH/HpaI aldolase family.</text>
</comment>
<dbReference type="OrthoDB" id="86160at2"/>
<dbReference type="GO" id="GO:0005737">
    <property type="term" value="C:cytoplasm"/>
    <property type="evidence" value="ECO:0007669"/>
    <property type="project" value="TreeGrafter"/>
</dbReference>
<reference evidence="7 8" key="1">
    <citation type="submission" date="2016-11" db="EMBL/GenBank/DDBJ databases">
        <authorList>
            <person name="Jaros S."/>
            <person name="Januszkiewicz K."/>
            <person name="Wedrychowicz H."/>
        </authorList>
    </citation>
    <scope>NUCLEOTIDE SEQUENCE [LARGE SCALE GENOMIC DNA]</scope>
    <source>
        <strain evidence="6 7">GAS86</strain>
        <strain evidence="5 8">GAS95</strain>
    </source>
</reference>
<evidence type="ECO:0000259" key="4">
    <source>
        <dbReference type="Pfam" id="PF03328"/>
    </source>
</evidence>
<dbReference type="InterPro" id="IPR040442">
    <property type="entry name" value="Pyrv_kinase-like_dom_sf"/>
</dbReference>
<dbReference type="GO" id="GO:0046872">
    <property type="term" value="F:metal ion binding"/>
    <property type="evidence" value="ECO:0007669"/>
    <property type="project" value="UniProtKB-KW"/>
</dbReference>
<feature type="domain" description="HpcH/HpaI aldolase/citrate lyase" evidence="4">
    <location>
        <begin position="39"/>
        <end position="253"/>
    </location>
</feature>
<dbReference type="InterPro" id="IPR050251">
    <property type="entry name" value="HpcH-HpaI_aldolase"/>
</dbReference>
<protein>
    <submittedName>
        <fullName evidence="6">4-hydroxy-2-oxoheptanedioate aldolase</fullName>
    </submittedName>
</protein>
<evidence type="ECO:0000256" key="3">
    <source>
        <dbReference type="ARBA" id="ARBA00023239"/>
    </source>
</evidence>
<dbReference type="InterPro" id="IPR015813">
    <property type="entry name" value="Pyrv/PenolPyrv_kinase-like_dom"/>
</dbReference>
<evidence type="ECO:0000256" key="2">
    <source>
        <dbReference type="ARBA" id="ARBA00022723"/>
    </source>
</evidence>
<dbReference type="Proteomes" id="UP000184693">
    <property type="component" value="Unassembled WGS sequence"/>
</dbReference>